<gene>
    <name evidence="4" type="ORF">scyTo_0013434</name>
</gene>
<dbReference type="SMART" id="SM00266">
    <property type="entry name" value="CAD"/>
    <property type="match status" value="1"/>
</dbReference>
<dbReference type="PROSITE" id="PS51135">
    <property type="entry name" value="CIDE_N"/>
    <property type="match status" value="1"/>
</dbReference>
<dbReference type="PANTHER" id="PTHR12306:SF9">
    <property type="entry name" value="LIPID TRANSFERASE CIDEC"/>
    <property type="match status" value="1"/>
</dbReference>
<dbReference type="Gene3D" id="3.10.20.10">
    <property type="match status" value="1"/>
</dbReference>
<dbReference type="Proteomes" id="UP000288216">
    <property type="component" value="Unassembled WGS sequence"/>
</dbReference>
<evidence type="ECO:0000259" key="3">
    <source>
        <dbReference type="PROSITE" id="PS51135"/>
    </source>
</evidence>
<dbReference type="SUPFAM" id="SSF54277">
    <property type="entry name" value="CAD &amp; PB1 domains"/>
    <property type="match status" value="1"/>
</dbReference>
<evidence type="ECO:0000256" key="2">
    <source>
        <dbReference type="PROSITE-ProRule" id="PRU00447"/>
    </source>
</evidence>
<dbReference type="OrthoDB" id="6475906at2759"/>
<dbReference type="Pfam" id="PF02017">
    <property type="entry name" value="CIDE-N"/>
    <property type="match status" value="1"/>
</dbReference>
<reference evidence="4 5" key="1">
    <citation type="journal article" date="2018" name="Nat. Ecol. Evol.">
        <title>Shark genomes provide insights into elasmobranch evolution and the origin of vertebrates.</title>
        <authorList>
            <person name="Hara Y"/>
            <person name="Yamaguchi K"/>
            <person name="Onimaru K"/>
            <person name="Kadota M"/>
            <person name="Koyanagi M"/>
            <person name="Keeley SD"/>
            <person name="Tatsumi K"/>
            <person name="Tanaka K"/>
            <person name="Motone F"/>
            <person name="Kageyama Y"/>
            <person name="Nozu R"/>
            <person name="Adachi N"/>
            <person name="Nishimura O"/>
            <person name="Nakagawa R"/>
            <person name="Tanegashima C"/>
            <person name="Kiyatake I"/>
            <person name="Matsumoto R"/>
            <person name="Murakumo K"/>
            <person name="Nishida K"/>
            <person name="Terakita A"/>
            <person name="Kuratani S"/>
            <person name="Sato K"/>
            <person name="Hyodo S Kuraku.S."/>
        </authorList>
    </citation>
    <scope>NUCLEOTIDE SEQUENCE [LARGE SCALE GENOMIC DNA]</scope>
</reference>
<organism evidence="4 5">
    <name type="scientific">Scyliorhinus torazame</name>
    <name type="common">Cloudy catshark</name>
    <name type="synonym">Catulus torazame</name>
    <dbReference type="NCBI Taxonomy" id="75743"/>
    <lineage>
        <taxon>Eukaryota</taxon>
        <taxon>Metazoa</taxon>
        <taxon>Chordata</taxon>
        <taxon>Craniata</taxon>
        <taxon>Vertebrata</taxon>
        <taxon>Chondrichthyes</taxon>
        <taxon>Elasmobranchii</taxon>
        <taxon>Galeomorphii</taxon>
        <taxon>Galeoidea</taxon>
        <taxon>Carcharhiniformes</taxon>
        <taxon>Scyliorhinidae</taxon>
        <taxon>Scyliorhinus</taxon>
    </lineage>
</organism>
<dbReference type="EMBL" id="BFAA01006858">
    <property type="protein sequence ID" value="GCB65234.1"/>
    <property type="molecule type" value="Genomic_DNA"/>
</dbReference>
<evidence type="ECO:0000256" key="1">
    <source>
        <dbReference type="ARBA" id="ARBA00022703"/>
    </source>
</evidence>
<name>A0A401NWJ0_SCYTO</name>
<sequence>MEYAKKSLSFLSPSSISRCVSASASATSQLLHSSPQQRPFRVCNWDRSLKKGVMAEGLQNLLDKVQESLHITSSTSLLLEEDGTVIETEEFFQTVPDNTLFMALEKGQKWTPPENSGFHLGFTDRLRRRKDVARITFDLYKENPQDFIGCLSVKMTFYGSYSLSYDVQCVGAKKIMREALRLTMFTMQATGHVLLGTSYYVQQLLDEEEKQAAVKPLCALE</sequence>
<dbReference type="PANTHER" id="PTHR12306">
    <property type="entry name" value="CELL DEATH ACTIVATOR CIDE"/>
    <property type="match status" value="1"/>
</dbReference>
<evidence type="ECO:0000313" key="5">
    <source>
        <dbReference type="Proteomes" id="UP000288216"/>
    </source>
</evidence>
<dbReference type="InterPro" id="IPR003508">
    <property type="entry name" value="CIDE-N_dom"/>
</dbReference>
<dbReference type="STRING" id="75743.A0A401NWJ0"/>
<evidence type="ECO:0000313" key="4">
    <source>
        <dbReference type="EMBL" id="GCB65234.1"/>
    </source>
</evidence>
<accession>A0A401NWJ0</accession>
<feature type="domain" description="CIDE-N" evidence="3">
    <location>
        <begin position="36"/>
        <end position="112"/>
    </location>
</feature>
<dbReference type="GO" id="GO:0042981">
    <property type="term" value="P:regulation of apoptotic process"/>
    <property type="evidence" value="ECO:0007669"/>
    <property type="project" value="TreeGrafter"/>
</dbReference>
<comment type="caution">
    <text evidence="4">The sequence shown here is derived from an EMBL/GenBank/DDBJ whole genome shotgun (WGS) entry which is preliminary data.</text>
</comment>
<dbReference type="OMA" id="VGAKKIM"/>
<protein>
    <recommendedName>
        <fullName evidence="3">CIDE-N domain-containing protein</fullName>
    </recommendedName>
</protein>
<keyword evidence="5" id="KW-1185">Reference proteome</keyword>
<dbReference type="AlphaFoldDB" id="A0A401NWJ0"/>
<proteinExistence type="predicted"/>
<keyword evidence="1 2" id="KW-0053">Apoptosis</keyword>
<dbReference type="GO" id="GO:0006915">
    <property type="term" value="P:apoptotic process"/>
    <property type="evidence" value="ECO:0007669"/>
    <property type="project" value="UniProtKB-UniRule"/>
</dbReference>